<evidence type="ECO:0000256" key="1">
    <source>
        <dbReference type="SAM" id="MobiDB-lite"/>
    </source>
</evidence>
<protein>
    <submittedName>
        <fullName evidence="3">NACHT domain-containing protein</fullName>
    </submittedName>
</protein>
<dbReference type="SUPFAM" id="SSF52540">
    <property type="entry name" value="P-loop containing nucleoside triphosphate hydrolases"/>
    <property type="match status" value="1"/>
</dbReference>
<keyword evidence="4" id="KW-1185">Reference proteome</keyword>
<dbReference type="InterPro" id="IPR054567">
    <property type="entry name" value="NNH7"/>
</dbReference>
<reference evidence="3 4" key="1">
    <citation type="submission" date="2024-09" db="EMBL/GenBank/DDBJ databases">
        <authorList>
            <person name="Sun Q."/>
            <person name="Mori K."/>
        </authorList>
    </citation>
    <scope>NUCLEOTIDE SEQUENCE [LARGE SCALE GENOMIC DNA]</scope>
    <source>
        <strain evidence="3 4">JCM 3324</strain>
    </source>
</reference>
<dbReference type="RefSeq" id="WP_379483944.1">
    <property type="nucleotide sequence ID" value="NZ_JBHMCF010000029.1"/>
</dbReference>
<sequence>MRHLLTYRDAVALLGGPTAISGLLDKGSSLALFGLGEIDLFDARAEAVRLGDTFLRRMRDKVKGLSRYDTTQRLTAAHTVIVMVAYLEALAETDVLRELTLDDQRRVLGTDGPLHLLADDLDLLAPGVADAYENVVGVFRLYYRAVTNTLLDVLAGLACWDRWDETTRQRLRDETPVRALRRYEELFRRMAAEFPEVTCWIDRTDHQATRAEVRKLGHGLAGIERRLAALPQVRGLPDRLTALITSNRAALRRPMMSSTRTPPGMTLPLLEQGYVDPKYRLHPNIPFVSAEEVWAQVDHRDDLTSFLAAYLTQPLAAEAPLLVLGQPGAGKSVLTRVLAARLPASEFLALRVELRGVPADADVLAQIEYGIRAALDEDMSWPDFVHAGGGALPVVMLDGFDELLQATGVNQSDYLERVAEFQRTQAEKGRALAVIVTSRTAVADRARVPENSYVIRLEPFDEDQIEQWVTVWNKANQAYFRDRDLQPMPLERVLAVPKLAGQPLLLSLLALYDADANALRLMREDLPEAELYERLLHGFAAREVAKTRPGLPDDELERAVEDELLRLSVTAFAMFNRGRQWIADADLDADLHVLLPDSPEKSGGSGFRRRLTQAEGVIGGFFFIHTTQALRDHERLRTYEFLHATFGEYLVARLVARELADMAEQLAFAESRRRPATPDDGFLHALLSFAALAGRAPTVDFLAHRLTSDLTEDRREILKRHLCELFARALQARPGSAYDAYQPTRADVTARCAAHAANLMLLAVLTADGPVTGAGLFGSAQPEQANELWRRMTRLWHSQLTRAEWDALIRTVKVRHELRDGVRTLEVTFERDAEIDVADLVFFTWPGEGPQPARRMRSSGSIPMREIAFRDDTLLGHLYAALLPYAADVDPTLESYPRSPVALLLDLLLSETPDTGRYAVALAEGPTWKYVDQVLRRLAEDARVLPGRDVLTLMRTAARRWSGPDRLQRIHEVLSARPDVDERVKVQAGLIAGQAEDEPRLRPFDGQLSAVLPRDVPGDRQP</sequence>
<name>A0ABV5NR75_9ACTN</name>
<dbReference type="Proteomes" id="UP001589568">
    <property type="component" value="Unassembled WGS sequence"/>
</dbReference>
<gene>
    <name evidence="3" type="ORF">ACFFR3_25155</name>
</gene>
<organism evidence="3 4">
    <name type="scientific">Nonomuraea salmonea</name>
    <dbReference type="NCBI Taxonomy" id="46181"/>
    <lineage>
        <taxon>Bacteria</taxon>
        <taxon>Bacillati</taxon>
        <taxon>Actinomycetota</taxon>
        <taxon>Actinomycetes</taxon>
        <taxon>Streptosporangiales</taxon>
        <taxon>Streptosporangiaceae</taxon>
        <taxon>Nonomuraea</taxon>
    </lineage>
</organism>
<feature type="region of interest" description="Disordered" evidence="1">
    <location>
        <begin position="1001"/>
        <end position="1022"/>
    </location>
</feature>
<comment type="caution">
    <text evidence="3">The sequence shown here is derived from an EMBL/GenBank/DDBJ whole genome shotgun (WGS) entry which is preliminary data.</text>
</comment>
<feature type="domain" description="NACHT N-terminal Helical" evidence="2">
    <location>
        <begin position="4"/>
        <end position="204"/>
    </location>
</feature>
<dbReference type="Pfam" id="PF22738">
    <property type="entry name" value="NNH7"/>
    <property type="match status" value="1"/>
</dbReference>
<proteinExistence type="predicted"/>
<dbReference type="InterPro" id="IPR027417">
    <property type="entry name" value="P-loop_NTPase"/>
</dbReference>
<evidence type="ECO:0000259" key="2">
    <source>
        <dbReference type="Pfam" id="PF22738"/>
    </source>
</evidence>
<evidence type="ECO:0000313" key="3">
    <source>
        <dbReference type="EMBL" id="MFB9472800.1"/>
    </source>
</evidence>
<accession>A0ABV5NR75</accession>
<evidence type="ECO:0000313" key="4">
    <source>
        <dbReference type="Proteomes" id="UP001589568"/>
    </source>
</evidence>
<dbReference type="EMBL" id="JBHMCF010000029">
    <property type="protein sequence ID" value="MFB9472800.1"/>
    <property type="molecule type" value="Genomic_DNA"/>
</dbReference>